<feature type="domain" description="Helix-turn-helix" evidence="1">
    <location>
        <begin position="41"/>
        <end position="86"/>
    </location>
</feature>
<dbReference type="EMBL" id="QPJO01000002">
    <property type="protein sequence ID" value="RCW92408.1"/>
    <property type="molecule type" value="Genomic_DNA"/>
</dbReference>
<dbReference type="InterPro" id="IPR041657">
    <property type="entry name" value="HTH_17"/>
</dbReference>
<evidence type="ECO:0000313" key="2">
    <source>
        <dbReference type="EMBL" id="RCW92408.1"/>
    </source>
</evidence>
<accession>A0A368ZJD1</accession>
<dbReference type="AlphaFoldDB" id="A0A368ZJD1"/>
<evidence type="ECO:0000313" key="3">
    <source>
        <dbReference type="Proteomes" id="UP000253436"/>
    </source>
</evidence>
<dbReference type="Pfam" id="PF12728">
    <property type="entry name" value="HTH_17"/>
    <property type="match status" value="1"/>
</dbReference>
<keyword evidence="3" id="KW-1185">Reference proteome</keyword>
<dbReference type="RefSeq" id="WP_114309070.1">
    <property type="nucleotide sequence ID" value="NZ_QPJO01000002.1"/>
</dbReference>
<dbReference type="PANTHER" id="PTHR34585">
    <property type="match status" value="1"/>
</dbReference>
<evidence type="ECO:0000259" key="1">
    <source>
        <dbReference type="Pfam" id="PF12728"/>
    </source>
</evidence>
<protein>
    <submittedName>
        <fullName evidence="2">Helix-turn-helix protein</fullName>
    </submittedName>
</protein>
<dbReference type="SUPFAM" id="SSF46955">
    <property type="entry name" value="Putative DNA-binding domain"/>
    <property type="match status" value="1"/>
</dbReference>
<comment type="caution">
    <text evidence="2">The sequence shown here is derived from an EMBL/GenBank/DDBJ whole genome shotgun (WGS) entry which is preliminary data.</text>
</comment>
<dbReference type="OrthoDB" id="1524679at2"/>
<organism evidence="2 3">
    <name type="scientific">Winogradskyella arenosi</name>
    <dbReference type="NCBI Taxonomy" id="533325"/>
    <lineage>
        <taxon>Bacteria</taxon>
        <taxon>Pseudomonadati</taxon>
        <taxon>Bacteroidota</taxon>
        <taxon>Flavobacteriia</taxon>
        <taxon>Flavobacteriales</taxon>
        <taxon>Flavobacteriaceae</taxon>
        <taxon>Winogradskyella</taxon>
    </lineage>
</organism>
<gene>
    <name evidence="2" type="ORF">DFQ08_102432</name>
</gene>
<dbReference type="InterPro" id="IPR009061">
    <property type="entry name" value="DNA-bd_dom_put_sf"/>
</dbReference>
<proteinExistence type="predicted"/>
<sequence>MIEIVDLILNLSQEVKTIKAYLQQIHQSRLESFTEEWIDGQDVMQTLHISKRTLQSLRDSGTLPYSRINGKFYYKLSDLESLMEKNYSHRNSSGNGNK</sequence>
<dbReference type="PANTHER" id="PTHR34585:SF22">
    <property type="entry name" value="HELIX-TURN-HELIX DOMAIN-CONTAINING PROTEIN"/>
    <property type="match status" value="1"/>
</dbReference>
<name>A0A368ZJD1_9FLAO</name>
<reference evidence="2 3" key="1">
    <citation type="submission" date="2018-07" db="EMBL/GenBank/DDBJ databases">
        <title>Genomic Encyclopedia of Type Strains, Phase III (KMG-III): the genomes of soil and plant-associated and newly described type strains.</title>
        <authorList>
            <person name="Whitman W."/>
        </authorList>
    </citation>
    <scope>NUCLEOTIDE SEQUENCE [LARGE SCALE GENOMIC DNA]</scope>
    <source>
        <strain evidence="2 3">CECT 7958</strain>
    </source>
</reference>
<dbReference type="Proteomes" id="UP000253436">
    <property type="component" value="Unassembled WGS sequence"/>
</dbReference>